<keyword evidence="2" id="KW-1185">Reference proteome</keyword>
<reference evidence="2" key="1">
    <citation type="journal article" date="2019" name="Int. J. Syst. Evol. Microbiol.">
        <title>The Global Catalogue of Microorganisms (GCM) 10K type strain sequencing project: providing services to taxonomists for standard genome sequencing and annotation.</title>
        <authorList>
            <consortium name="The Broad Institute Genomics Platform"/>
            <consortium name="The Broad Institute Genome Sequencing Center for Infectious Disease"/>
            <person name="Wu L."/>
            <person name="Ma J."/>
        </authorList>
    </citation>
    <scope>NUCLEOTIDE SEQUENCE [LARGE SCALE GENOMIC DNA]</scope>
    <source>
        <strain evidence="2">JCM 17326</strain>
    </source>
</reference>
<sequence>MLRRLQRFWRVECAVADDNWHGLHAAPLKDGYEPLDWRSADPRAQRVRVRSHTCECERVVYALCRAGGRMFIRRTVRAAGGVEVSETDWFAGVRAERPWGLLLEGFVG</sequence>
<gene>
    <name evidence="1" type="ORF">GCM10022419_112810</name>
</gene>
<protein>
    <submittedName>
        <fullName evidence="1">Uncharacterized protein</fullName>
    </submittedName>
</protein>
<dbReference type="EMBL" id="BAABDQ010000045">
    <property type="protein sequence ID" value="GAA3609262.1"/>
    <property type="molecule type" value="Genomic_DNA"/>
</dbReference>
<evidence type="ECO:0000313" key="2">
    <source>
        <dbReference type="Proteomes" id="UP001500630"/>
    </source>
</evidence>
<comment type="caution">
    <text evidence="1">The sequence shown here is derived from an EMBL/GenBank/DDBJ whole genome shotgun (WGS) entry which is preliminary data.</text>
</comment>
<accession>A0ABP6ZIP7</accession>
<organism evidence="1 2">
    <name type="scientific">Nonomuraea rosea</name>
    <dbReference type="NCBI Taxonomy" id="638574"/>
    <lineage>
        <taxon>Bacteria</taxon>
        <taxon>Bacillati</taxon>
        <taxon>Actinomycetota</taxon>
        <taxon>Actinomycetes</taxon>
        <taxon>Streptosporangiales</taxon>
        <taxon>Streptosporangiaceae</taxon>
        <taxon>Nonomuraea</taxon>
    </lineage>
</organism>
<proteinExistence type="predicted"/>
<name>A0ABP6ZIP7_9ACTN</name>
<evidence type="ECO:0000313" key="1">
    <source>
        <dbReference type="EMBL" id="GAA3609262.1"/>
    </source>
</evidence>
<dbReference type="Proteomes" id="UP001500630">
    <property type="component" value="Unassembled WGS sequence"/>
</dbReference>